<sequence length="264" mass="29653">MQESKLFICPKCGKELNIRERSYYCENGHCYDIARAGYVNLVLGSKRTPSGDGETSIAARRNVMAAGYYNKLYEYIEQLPPKGAFLDIGTADGSLPGRLSEIFPDVEFYGTDLSKFAIERAAKTYKKVCFAVANNARLPFKEQSFDMLSAVFTTVFPAEIGRVLKRGGLFIKVTPGKDHLIELRRVLYDSVRENVADETLPHGFSHISQVDLQDKFFVGKDLMPELIRMTPYGVKSSKSRLNAAADGEGEISLDFRVDIYRKED</sequence>
<reference evidence="5" key="1">
    <citation type="submission" date="2020-10" db="EMBL/GenBank/DDBJ databases">
        <authorList>
            <person name="Gilroy R."/>
        </authorList>
    </citation>
    <scope>NUCLEOTIDE SEQUENCE</scope>
    <source>
        <strain evidence="5">18911</strain>
    </source>
</reference>
<dbReference type="Pfam" id="PF21302">
    <property type="entry name" value="Zn_ribbon_RlmA"/>
    <property type="match status" value="1"/>
</dbReference>
<reference evidence="5" key="2">
    <citation type="journal article" date="2021" name="PeerJ">
        <title>Extensive microbial diversity within the chicken gut microbiome revealed by metagenomics and culture.</title>
        <authorList>
            <person name="Gilroy R."/>
            <person name="Ravi A."/>
            <person name="Getino M."/>
            <person name="Pursley I."/>
            <person name="Horton D.L."/>
            <person name="Alikhan N.F."/>
            <person name="Baker D."/>
            <person name="Gharbi K."/>
            <person name="Hall N."/>
            <person name="Watson M."/>
            <person name="Adriaenssens E.M."/>
            <person name="Foster-Nyarko E."/>
            <person name="Jarju S."/>
            <person name="Secka A."/>
            <person name="Antonio M."/>
            <person name="Oren A."/>
            <person name="Chaudhuri R.R."/>
            <person name="La Ragione R."/>
            <person name="Hildebrand F."/>
            <person name="Pallen M.J."/>
        </authorList>
    </citation>
    <scope>NUCLEOTIDE SEQUENCE</scope>
    <source>
        <strain evidence="5">18911</strain>
    </source>
</reference>
<protein>
    <submittedName>
        <fullName evidence="5">Methyltransferase domain-containing protein</fullName>
    </submittedName>
</protein>
<evidence type="ECO:0000256" key="1">
    <source>
        <dbReference type="PIRSR" id="PIRSR018249-1"/>
    </source>
</evidence>
<accession>A0A9D1SI16</accession>
<organism evidence="5 6">
    <name type="scientific">Candidatus Stercoripulliclostridium merdigallinarum</name>
    <dbReference type="NCBI Taxonomy" id="2840951"/>
    <lineage>
        <taxon>Bacteria</taxon>
        <taxon>Bacillati</taxon>
        <taxon>Bacillota</taxon>
        <taxon>Clostridia</taxon>
        <taxon>Eubacteriales</taxon>
        <taxon>Candidatus Stercoripulliclostridium</taxon>
    </lineage>
</organism>
<dbReference type="InterPro" id="IPR048647">
    <property type="entry name" value="RlmA_N"/>
</dbReference>
<evidence type="ECO:0000256" key="2">
    <source>
        <dbReference type="PIRSR" id="PIRSR018249-2"/>
    </source>
</evidence>
<feature type="binding site" evidence="1">
    <location>
        <position position="12"/>
    </location>
    <ligand>
        <name>Zn(2+)</name>
        <dbReference type="ChEBI" id="CHEBI:29105"/>
    </ligand>
</feature>
<keyword evidence="1" id="KW-0479">Metal-binding</keyword>
<feature type="binding site" evidence="1">
    <location>
        <position position="25"/>
    </location>
    <ligand>
        <name>Zn(2+)</name>
        <dbReference type="ChEBI" id="CHEBI:29105"/>
    </ligand>
</feature>
<dbReference type="GO" id="GO:0008168">
    <property type="term" value="F:methyltransferase activity"/>
    <property type="evidence" value="ECO:0007669"/>
    <property type="project" value="UniProtKB-KW"/>
</dbReference>
<dbReference type="PANTHER" id="PTHR43460">
    <property type="entry name" value="METHYLTRANSFERASE"/>
    <property type="match status" value="1"/>
</dbReference>
<dbReference type="GO" id="GO:0046872">
    <property type="term" value="F:metal ion binding"/>
    <property type="evidence" value="ECO:0007669"/>
    <property type="project" value="UniProtKB-KW"/>
</dbReference>
<name>A0A9D1SI16_9FIRM</name>
<feature type="binding site" evidence="1">
    <location>
        <position position="29"/>
    </location>
    <ligand>
        <name>Zn(2+)</name>
        <dbReference type="ChEBI" id="CHEBI:29105"/>
    </ligand>
</feature>
<feature type="binding site" evidence="1">
    <location>
        <position position="9"/>
    </location>
    <ligand>
        <name>Zn(2+)</name>
        <dbReference type="ChEBI" id="CHEBI:29105"/>
    </ligand>
</feature>
<dbReference type="CDD" id="cd02440">
    <property type="entry name" value="AdoMet_MTases"/>
    <property type="match status" value="1"/>
</dbReference>
<dbReference type="InterPro" id="IPR029063">
    <property type="entry name" value="SAM-dependent_MTases_sf"/>
</dbReference>
<dbReference type="InterPro" id="IPR052939">
    <property type="entry name" value="23S_rRNA_MeTrnsfrase_RlmA"/>
</dbReference>
<proteinExistence type="predicted"/>
<dbReference type="Proteomes" id="UP000824094">
    <property type="component" value="Unassembled WGS sequence"/>
</dbReference>
<evidence type="ECO:0000259" key="4">
    <source>
        <dbReference type="Pfam" id="PF21302"/>
    </source>
</evidence>
<dbReference type="InterPro" id="IPR016718">
    <property type="entry name" value="rRNA_m1G-MeTrfase_A_prd"/>
</dbReference>
<keyword evidence="5" id="KW-0489">Methyltransferase</keyword>
<dbReference type="SUPFAM" id="SSF53335">
    <property type="entry name" value="S-adenosyl-L-methionine-dependent methyltransferases"/>
    <property type="match status" value="1"/>
</dbReference>
<feature type="domain" description="23S rRNA (guanine(745)-N(1))-methyltransferase N-terminal" evidence="4">
    <location>
        <begin position="7"/>
        <end position="41"/>
    </location>
</feature>
<dbReference type="Pfam" id="PF13649">
    <property type="entry name" value="Methyltransf_25"/>
    <property type="match status" value="1"/>
</dbReference>
<dbReference type="InterPro" id="IPR041698">
    <property type="entry name" value="Methyltransf_25"/>
</dbReference>
<dbReference type="Gene3D" id="3.40.50.150">
    <property type="entry name" value="Vaccinia Virus protein VP39"/>
    <property type="match status" value="1"/>
</dbReference>
<feature type="domain" description="Methyltransferase" evidence="3">
    <location>
        <begin position="86"/>
        <end position="168"/>
    </location>
</feature>
<evidence type="ECO:0000313" key="6">
    <source>
        <dbReference type="Proteomes" id="UP000824094"/>
    </source>
</evidence>
<dbReference type="PIRSF" id="PIRSF018249">
    <property type="entry name" value="MyrA_prd"/>
    <property type="match status" value="1"/>
</dbReference>
<keyword evidence="2" id="KW-0949">S-adenosyl-L-methionine</keyword>
<comment type="caution">
    <text evidence="5">The sequence shown here is derived from an EMBL/GenBank/DDBJ whole genome shotgun (WGS) entry which is preliminary data.</text>
</comment>
<dbReference type="PANTHER" id="PTHR43460:SF1">
    <property type="entry name" value="METHYLTRANSFERASE TYPE 11 DOMAIN-CONTAINING PROTEIN"/>
    <property type="match status" value="1"/>
</dbReference>
<dbReference type="EMBL" id="DVNF01000098">
    <property type="protein sequence ID" value="HIU60413.1"/>
    <property type="molecule type" value="Genomic_DNA"/>
</dbReference>
<dbReference type="AlphaFoldDB" id="A0A9D1SI16"/>
<feature type="binding site" evidence="2">
    <location>
        <position position="179"/>
    </location>
    <ligand>
        <name>S-adenosyl-L-methionine</name>
        <dbReference type="ChEBI" id="CHEBI:59789"/>
    </ligand>
</feature>
<evidence type="ECO:0000259" key="3">
    <source>
        <dbReference type="Pfam" id="PF13649"/>
    </source>
</evidence>
<evidence type="ECO:0000313" key="5">
    <source>
        <dbReference type="EMBL" id="HIU60413.1"/>
    </source>
</evidence>
<dbReference type="GO" id="GO:0032259">
    <property type="term" value="P:methylation"/>
    <property type="evidence" value="ECO:0007669"/>
    <property type="project" value="UniProtKB-KW"/>
</dbReference>
<keyword evidence="5" id="KW-0808">Transferase</keyword>
<gene>
    <name evidence="5" type="ORF">IAB05_03355</name>
</gene>
<feature type="binding site" evidence="2">
    <location>
        <position position="69"/>
    </location>
    <ligand>
        <name>S-adenosyl-L-methionine</name>
        <dbReference type="ChEBI" id="CHEBI:59789"/>
    </ligand>
</feature>
<keyword evidence="1" id="KW-0862">Zinc</keyword>